<feature type="transmembrane region" description="Helical" evidence="1">
    <location>
        <begin position="314"/>
        <end position="337"/>
    </location>
</feature>
<dbReference type="EMBL" id="CP003622">
    <property type="protein sequence ID" value="AFZ15573.1"/>
    <property type="molecule type" value="Genomic_DNA"/>
</dbReference>
<organism evidence="2 3">
    <name type="scientific">Crinalium epipsammum PCC 9333</name>
    <dbReference type="NCBI Taxonomy" id="1173022"/>
    <lineage>
        <taxon>Bacteria</taxon>
        <taxon>Bacillati</taxon>
        <taxon>Cyanobacteriota</taxon>
        <taxon>Cyanophyceae</taxon>
        <taxon>Gomontiellales</taxon>
        <taxon>Gomontiellaceae</taxon>
        <taxon>Crinalium</taxon>
    </lineage>
</organism>
<proteinExistence type="predicted"/>
<dbReference type="OrthoDB" id="419058at2"/>
<geneLocation type="plasmid" evidence="2 3">
    <name>pCRI9333.02</name>
</geneLocation>
<dbReference type="AlphaFoldDB" id="K9W5G5"/>
<keyword evidence="2" id="KW-0614">Plasmid</keyword>
<evidence type="ECO:0000256" key="1">
    <source>
        <dbReference type="SAM" id="Phobius"/>
    </source>
</evidence>
<dbReference type="InterPro" id="IPR027417">
    <property type="entry name" value="P-loop_NTPase"/>
</dbReference>
<sequence>MLPNGKQINLLKQSQPNLIWQTSQQSFHSLRKSSPYPPYEKNIIEVFFEHTGRLLIIGEPGSGKTITLLEIAKYLVNKAQNDLSAPIPVRFSLSFWENQNIEEWLVSELEKHYSITPENALHLLHNSKIIPLLDDLDQVDISRQRKCITAINSFLSSQSRPDYLIVCSCINGYISNPSLKLNGAIYLHPLTEVQIHNYLVDIGRSKLWIHIQDSPNILELIKNPLFLSIMLMLDEENSTIEIWTRFYDDKLECLRFLFDRYIQQKLEEDKIIRNEKAKLWLKKIATDFTNKNNNYLFIEKIQPNVLLTQKNHRIIYHSMITLIVGIITYPIILLIYIPLTDSVVRLILLPILSMIFGFIISVLNPDIKPVETLKMPFKEILDALRYANIKDRLLGAFVANFRSFYERIDDLIPMSSIWQASSINSVLKTCFTGIVGFFMAPTAALRESLVGLRGEIIDLEEIKVVNQGIKKSAVNGFLVALIYGVSLFMLGCFFGLLGSELGSEKTMKAYELISFGKSFGLLGMLFGGLFGGLLACIQHFTLRIIIAFYGDMPWRYVRFINYATKQRFLKREGGRYRFIHPLLQKHFGTIDTR</sequence>
<dbReference type="Proteomes" id="UP000010472">
    <property type="component" value="Plasmid pCRI9333.02"/>
</dbReference>
<keyword evidence="1" id="KW-1133">Transmembrane helix</keyword>
<feature type="transmembrane region" description="Helical" evidence="1">
    <location>
        <begin position="477"/>
        <end position="498"/>
    </location>
</feature>
<dbReference type="RefSeq" id="WP_015180002.1">
    <property type="nucleotide sequence ID" value="NC_019734.1"/>
</dbReference>
<evidence type="ECO:0000313" key="2">
    <source>
        <dbReference type="EMBL" id="AFZ15573.1"/>
    </source>
</evidence>
<dbReference type="KEGG" id="cep:Cri9333_4803"/>
<feature type="transmembrane region" description="Helical" evidence="1">
    <location>
        <begin position="518"/>
        <end position="537"/>
    </location>
</feature>
<keyword evidence="1" id="KW-0472">Membrane</keyword>
<gene>
    <name evidence="2" type="ORF">Cri9333_4803</name>
</gene>
<feature type="transmembrane region" description="Helical" evidence="1">
    <location>
        <begin position="343"/>
        <end position="364"/>
    </location>
</feature>
<protein>
    <recommendedName>
        <fullName evidence="4">NACHT domain-containing protein</fullName>
    </recommendedName>
</protein>
<dbReference type="Gene3D" id="3.40.50.300">
    <property type="entry name" value="P-loop containing nucleotide triphosphate hydrolases"/>
    <property type="match status" value="1"/>
</dbReference>
<dbReference type="HOGENOM" id="CLU_015799_0_0_3"/>
<evidence type="ECO:0000313" key="3">
    <source>
        <dbReference type="Proteomes" id="UP000010472"/>
    </source>
</evidence>
<evidence type="ECO:0008006" key="4">
    <source>
        <dbReference type="Google" id="ProtNLM"/>
    </source>
</evidence>
<accession>K9W5G5</accession>
<dbReference type="SUPFAM" id="SSF52540">
    <property type="entry name" value="P-loop containing nucleoside triphosphate hydrolases"/>
    <property type="match status" value="1"/>
</dbReference>
<reference evidence="2 3" key="1">
    <citation type="submission" date="2012-06" db="EMBL/GenBank/DDBJ databases">
        <title>Finished plasmid 2 of genome of Crinalium epipsammum PCC 9333.</title>
        <authorList>
            <consortium name="US DOE Joint Genome Institute"/>
            <person name="Gugger M."/>
            <person name="Coursin T."/>
            <person name="Rippka R."/>
            <person name="Tandeau De Marsac N."/>
            <person name="Huntemann M."/>
            <person name="Wei C.-L."/>
            <person name="Han J."/>
            <person name="Detter J.C."/>
            <person name="Han C."/>
            <person name="Tapia R."/>
            <person name="Davenport K."/>
            <person name="Daligault H."/>
            <person name="Erkkila T."/>
            <person name="Gu W."/>
            <person name="Munk A.C.C."/>
            <person name="Teshima H."/>
            <person name="Xu Y."/>
            <person name="Chain P."/>
            <person name="Chen A."/>
            <person name="Krypides N."/>
            <person name="Mavromatis K."/>
            <person name="Markowitz V."/>
            <person name="Szeto E."/>
            <person name="Ivanova N."/>
            <person name="Mikhailova N."/>
            <person name="Ovchinnikova G."/>
            <person name="Pagani I."/>
            <person name="Pati A."/>
            <person name="Goodwin L."/>
            <person name="Peters L."/>
            <person name="Pitluck S."/>
            <person name="Woyke T."/>
            <person name="Kerfeld C."/>
        </authorList>
    </citation>
    <scope>NUCLEOTIDE SEQUENCE [LARGE SCALE GENOMIC DNA]</scope>
    <source>
        <strain evidence="2 3">PCC 9333</strain>
        <plasmid evidence="3">Plasmid pCRI9333.02</plasmid>
    </source>
</reference>
<keyword evidence="1" id="KW-0812">Transmembrane</keyword>
<keyword evidence="3" id="KW-1185">Reference proteome</keyword>
<name>K9W5G5_9CYAN</name>